<dbReference type="PANTHER" id="PTHR35802:SF1">
    <property type="entry name" value="PROTEASE SYNTHASE AND SPORULATION PROTEIN PAI 2"/>
    <property type="match status" value="1"/>
</dbReference>
<dbReference type="AlphaFoldDB" id="A0A7H9I0I3"/>
<accession>A0A7H9I0I3</accession>
<evidence type="ECO:0000313" key="1">
    <source>
        <dbReference type="EMBL" id="QLQ82697.1"/>
    </source>
</evidence>
<dbReference type="InterPro" id="IPR012349">
    <property type="entry name" value="Split_barrel_FMN-bd"/>
</dbReference>
<evidence type="ECO:0008006" key="3">
    <source>
        <dbReference type="Google" id="ProtNLM"/>
    </source>
</evidence>
<organism evidence="1 2">
    <name type="scientific">Torulaspora globosa</name>
    <dbReference type="NCBI Taxonomy" id="48254"/>
    <lineage>
        <taxon>Eukaryota</taxon>
        <taxon>Fungi</taxon>
        <taxon>Dikarya</taxon>
        <taxon>Ascomycota</taxon>
        <taxon>Saccharomycotina</taxon>
        <taxon>Saccharomycetes</taxon>
        <taxon>Saccharomycetales</taxon>
        <taxon>Saccharomycetaceae</taxon>
        <taxon>Torulaspora</taxon>
    </lineage>
</organism>
<dbReference type="SUPFAM" id="SSF50475">
    <property type="entry name" value="FMN-binding split barrel"/>
    <property type="match status" value="1"/>
</dbReference>
<sequence>MYIPKQCEVTDLAKQIEVVKKNPLGILFTAKRSNGGLLNYVLGGSSIDSELSATHLPFVFIEGKDGQKHKLIAHMAAKNDQIAHLEETGNVLIVFQGPHSYVTPSWYPTKKRTHKQVPTWAYATLHVYGSPRIIRDKKWLLDQVNQLTDQEEDKRPEGPEYEEKWKVTDAPGRFIDAKLNGIVGVEIEISHMQCKFKFDQEMCKEDIEGVIHGFEHEVGGERGAELANTARECHQSR</sequence>
<dbReference type="Pfam" id="PF04299">
    <property type="entry name" value="FMN_bind_2"/>
    <property type="match status" value="1"/>
</dbReference>
<dbReference type="OrthoDB" id="2101473at2759"/>
<dbReference type="InterPro" id="IPR007396">
    <property type="entry name" value="TR_PAI2-type"/>
</dbReference>
<dbReference type="EMBL" id="CP059274">
    <property type="protein sequence ID" value="QLQ82697.1"/>
    <property type="molecule type" value="Genomic_DNA"/>
</dbReference>
<keyword evidence="2" id="KW-1185">Reference proteome</keyword>
<dbReference type="Proteomes" id="UP000510647">
    <property type="component" value="Chromosome 8"/>
</dbReference>
<protein>
    <recommendedName>
        <fullName evidence="3">Transcriptional regulator</fullName>
    </recommendedName>
</protein>
<dbReference type="Gene3D" id="2.30.110.10">
    <property type="entry name" value="Electron Transport, Fmn-binding Protein, Chain A"/>
    <property type="match status" value="1"/>
</dbReference>
<reference evidence="1 2" key="1">
    <citation type="submission" date="2020-06" db="EMBL/GenBank/DDBJ databases">
        <title>The yeast mating-type switching endonuclease HO is a domesticated member of an unorthodox homing genetic element family.</title>
        <authorList>
            <person name="Coughlan A.Y."/>
            <person name="Lombardi L."/>
            <person name="Braun-Galleani S."/>
            <person name="Martos A.R."/>
            <person name="Galeote V."/>
            <person name="Bigey F."/>
            <person name="Dequin S."/>
            <person name="Byrne K.P."/>
            <person name="Wolfe K.H."/>
        </authorList>
    </citation>
    <scope>NUCLEOTIDE SEQUENCE [LARGE SCALE GENOMIC DNA]</scope>
    <source>
        <strain evidence="1 2">CBS2947</strain>
    </source>
</reference>
<dbReference type="PIRSF" id="PIRSF010372">
    <property type="entry name" value="PaiB"/>
    <property type="match status" value="1"/>
</dbReference>
<proteinExistence type="predicted"/>
<gene>
    <name evidence="1" type="ORF">HG537_0H04600</name>
</gene>
<evidence type="ECO:0000313" key="2">
    <source>
        <dbReference type="Proteomes" id="UP000510647"/>
    </source>
</evidence>
<dbReference type="PANTHER" id="PTHR35802">
    <property type="entry name" value="PROTEASE SYNTHASE AND SPORULATION PROTEIN PAI 2"/>
    <property type="match status" value="1"/>
</dbReference>
<name>A0A7H9I0I3_9SACH</name>